<reference evidence="2 3" key="1">
    <citation type="submission" date="2021-06" db="EMBL/GenBank/DDBJ databases">
        <title>Caerostris extrusa draft genome.</title>
        <authorList>
            <person name="Kono N."/>
            <person name="Arakawa K."/>
        </authorList>
    </citation>
    <scope>NUCLEOTIDE SEQUENCE [LARGE SCALE GENOMIC DNA]</scope>
</reference>
<feature type="region of interest" description="Disordered" evidence="1">
    <location>
        <begin position="234"/>
        <end position="285"/>
    </location>
</feature>
<dbReference type="EMBL" id="BPLR01013553">
    <property type="protein sequence ID" value="GIY61942.1"/>
    <property type="molecule type" value="Genomic_DNA"/>
</dbReference>
<dbReference type="Proteomes" id="UP001054945">
    <property type="component" value="Unassembled WGS sequence"/>
</dbReference>
<dbReference type="AlphaFoldDB" id="A0AAV4UV42"/>
<evidence type="ECO:0000313" key="3">
    <source>
        <dbReference type="Proteomes" id="UP001054945"/>
    </source>
</evidence>
<comment type="caution">
    <text evidence="2">The sequence shown here is derived from an EMBL/GenBank/DDBJ whole genome shotgun (WGS) entry which is preliminary data.</text>
</comment>
<sequence>MDQQPCFMETQVNKVVQTPNTYADVHCYSKSGYEFKTKPMVNQSNPFKKELLVSNDSNRNECAHAQPYDTNTCHTLKELQQVEKKQKVIELEASSDLMSKSFLWSKPKESNSADYQLKQNSKDSQHNIFPEMKSKHEIIDLESPDLHEQKYFMEHKVNNSTDCETRINSGLFPEEKIKKEIIDHESLDLEGYFMDCKESNSANYHLKQNSKDSQHNIFPEMKKVEIKQEPPNFDEQEHFMGQPKESNSAETSNTHAATNSRSDCQGSRFQQELITPEYSSHPVML</sequence>
<feature type="compositionally biased region" description="Polar residues" evidence="1">
    <location>
        <begin position="244"/>
        <end position="273"/>
    </location>
</feature>
<name>A0AAV4UV42_CAEEX</name>
<proteinExistence type="predicted"/>
<protein>
    <submittedName>
        <fullName evidence="2">Uncharacterized protein</fullName>
    </submittedName>
</protein>
<keyword evidence="3" id="KW-1185">Reference proteome</keyword>
<organism evidence="2 3">
    <name type="scientific">Caerostris extrusa</name>
    <name type="common">Bark spider</name>
    <name type="synonym">Caerostris bankana</name>
    <dbReference type="NCBI Taxonomy" id="172846"/>
    <lineage>
        <taxon>Eukaryota</taxon>
        <taxon>Metazoa</taxon>
        <taxon>Ecdysozoa</taxon>
        <taxon>Arthropoda</taxon>
        <taxon>Chelicerata</taxon>
        <taxon>Arachnida</taxon>
        <taxon>Araneae</taxon>
        <taxon>Araneomorphae</taxon>
        <taxon>Entelegynae</taxon>
        <taxon>Araneoidea</taxon>
        <taxon>Araneidae</taxon>
        <taxon>Caerostris</taxon>
    </lineage>
</organism>
<accession>A0AAV4UV42</accession>
<gene>
    <name evidence="2" type="ORF">CEXT_592381</name>
</gene>
<evidence type="ECO:0000313" key="2">
    <source>
        <dbReference type="EMBL" id="GIY61942.1"/>
    </source>
</evidence>
<evidence type="ECO:0000256" key="1">
    <source>
        <dbReference type="SAM" id="MobiDB-lite"/>
    </source>
</evidence>